<gene>
    <name evidence="2" type="ORF">G2W53_008184</name>
</gene>
<accession>A0A835CHX4</accession>
<evidence type="ECO:0000256" key="1">
    <source>
        <dbReference type="SAM" id="MobiDB-lite"/>
    </source>
</evidence>
<evidence type="ECO:0000313" key="2">
    <source>
        <dbReference type="EMBL" id="KAF7839702.1"/>
    </source>
</evidence>
<dbReference type="EMBL" id="JAAIUW010000003">
    <property type="protein sequence ID" value="KAF7839702.1"/>
    <property type="molecule type" value="Genomic_DNA"/>
</dbReference>
<dbReference type="AlphaFoldDB" id="A0A835CHX4"/>
<sequence length="32" mass="4123">MEERRKRVKKLENGEKKRDYRDEWKKEKGEDK</sequence>
<proteinExistence type="predicted"/>
<name>A0A835CHX4_9FABA</name>
<feature type="region of interest" description="Disordered" evidence="1">
    <location>
        <begin position="1"/>
        <end position="32"/>
    </location>
</feature>
<evidence type="ECO:0000313" key="3">
    <source>
        <dbReference type="Proteomes" id="UP000634136"/>
    </source>
</evidence>
<dbReference type="Proteomes" id="UP000634136">
    <property type="component" value="Unassembled WGS sequence"/>
</dbReference>
<reference evidence="2" key="1">
    <citation type="submission" date="2020-09" db="EMBL/GenBank/DDBJ databases">
        <title>Genome-Enabled Discovery of Anthraquinone Biosynthesis in Senna tora.</title>
        <authorList>
            <person name="Kang S.-H."/>
            <person name="Pandey R.P."/>
            <person name="Lee C.-M."/>
            <person name="Sim J.-S."/>
            <person name="Jeong J.-T."/>
            <person name="Choi B.-S."/>
            <person name="Jung M."/>
            <person name="Ginzburg D."/>
            <person name="Zhao K."/>
            <person name="Won S.Y."/>
            <person name="Oh T.-J."/>
            <person name="Yu Y."/>
            <person name="Kim N.-H."/>
            <person name="Lee O.R."/>
            <person name="Lee T.-H."/>
            <person name="Bashyal P."/>
            <person name="Kim T.-S."/>
            <person name="Lee W.-H."/>
            <person name="Kawkins C."/>
            <person name="Kim C.-K."/>
            <person name="Kim J.S."/>
            <person name="Ahn B.O."/>
            <person name="Rhee S.Y."/>
            <person name="Sohng J.K."/>
        </authorList>
    </citation>
    <scope>NUCLEOTIDE SEQUENCE</scope>
    <source>
        <tissue evidence="2">Leaf</tissue>
    </source>
</reference>
<organism evidence="2 3">
    <name type="scientific">Senna tora</name>
    <dbReference type="NCBI Taxonomy" id="362788"/>
    <lineage>
        <taxon>Eukaryota</taxon>
        <taxon>Viridiplantae</taxon>
        <taxon>Streptophyta</taxon>
        <taxon>Embryophyta</taxon>
        <taxon>Tracheophyta</taxon>
        <taxon>Spermatophyta</taxon>
        <taxon>Magnoliopsida</taxon>
        <taxon>eudicotyledons</taxon>
        <taxon>Gunneridae</taxon>
        <taxon>Pentapetalae</taxon>
        <taxon>rosids</taxon>
        <taxon>fabids</taxon>
        <taxon>Fabales</taxon>
        <taxon>Fabaceae</taxon>
        <taxon>Caesalpinioideae</taxon>
        <taxon>Cassia clade</taxon>
        <taxon>Senna</taxon>
    </lineage>
</organism>
<comment type="caution">
    <text evidence="2">The sequence shown here is derived from an EMBL/GenBank/DDBJ whole genome shotgun (WGS) entry which is preliminary data.</text>
</comment>
<keyword evidence="3" id="KW-1185">Reference proteome</keyword>
<protein>
    <submittedName>
        <fullName evidence="2">Uncharacterized protein</fullName>
    </submittedName>
</protein>